<dbReference type="AlphaFoldDB" id="A0A8J7KLD9"/>
<evidence type="ECO:0000256" key="1">
    <source>
        <dbReference type="SAM" id="MobiDB-lite"/>
    </source>
</evidence>
<reference evidence="2" key="1">
    <citation type="submission" date="2020-11" db="EMBL/GenBank/DDBJ databases">
        <title>Sequencing the genomes of 1000 actinobacteria strains.</title>
        <authorList>
            <person name="Klenk H.-P."/>
        </authorList>
    </citation>
    <scope>NUCLEOTIDE SEQUENCE</scope>
    <source>
        <strain evidence="2">DSM 45356</strain>
    </source>
</reference>
<dbReference type="EMBL" id="JADOUF010000001">
    <property type="protein sequence ID" value="MBG6139234.1"/>
    <property type="molecule type" value="Genomic_DNA"/>
</dbReference>
<proteinExistence type="predicted"/>
<protein>
    <recommendedName>
        <fullName evidence="4">DUF4019 domain-containing protein</fullName>
    </recommendedName>
</protein>
<evidence type="ECO:0000313" key="2">
    <source>
        <dbReference type="EMBL" id="MBG6139234.1"/>
    </source>
</evidence>
<evidence type="ECO:0000313" key="3">
    <source>
        <dbReference type="Proteomes" id="UP000622552"/>
    </source>
</evidence>
<accession>A0A8J7KLD9</accession>
<evidence type="ECO:0008006" key="4">
    <source>
        <dbReference type="Google" id="ProtNLM"/>
    </source>
</evidence>
<organism evidence="2 3">
    <name type="scientific">Longispora fulva</name>
    <dbReference type="NCBI Taxonomy" id="619741"/>
    <lineage>
        <taxon>Bacteria</taxon>
        <taxon>Bacillati</taxon>
        <taxon>Actinomycetota</taxon>
        <taxon>Actinomycetes</taxon>
        <taxon>Micromonosporales</taxon>
        <taxon>Micromonosporaceae</taxon>
        <taxon>Longispora</taxon>
    </lineage>
</organism>
<gene>
    <name evidence="2" type="ORF">IW245_005428</name>
</gene>
<comment type="caution">
    <text evidence="2">The sequence shown here is derived from an EMBL/GenBank/DDBJ whole genome shotgun (WGS) entry which is preliminary data.</text>
</comment>
<name>A0A8J7KLD9_9ACTN</name>
<dbReference type="RefSeq" id="WP_197005911.1">
    <property type="nucleotide sequence ID" value="NZ_BONS01000012.1"/>
</dbReference>
<feature type="region of interest" description="Disordered" evidence="1">
    <location>
        <begin position="36"/>
        <end position="81"/>
    </location>
</feature>
<sequence length="180" mass="19163">MRWLSYLGARYGIALVLALLIGALVLTVKIAAPEAAPSAVGPDTGSAQPVPANTEAHQEGDDLEPSRSPAPPSTSPGAAAPDVVAKTFTSAWLKHTGVTGDQWRAGMRPYATANLMEKLKDTDPIQVPAERLTGEPSPGVYTGASFVEFRLAVDSGTLSLRLIADRGQWRVDTIDWERTR</sequence>
<keyword evidence="3" id="KW-1185">Reference proteome</keyword>
<dbReference type="Proteomes" id="UP000622552">
    <property type="component" value="Unassembled WGS sequence"/>
</dbReference>